<gene>
    <name evidence="1" type="ORF">AKJ31_14170</name>
</gene>
<comment type="caution">
    <text evidence="1">The sequence shown here is derived from an EMBL/GenBank/DDBJ whole genome shotgun (WGS) entry which is preliminary data.</text>
</comment>
<sequence length="182" mass="20518">MDHASKLKPGIVIKRNGVEYLTTNYDADEGYVSVVCIENTNQRGQTYQLPIEECCIFDESVIIVNRSELEWVIDDIDLEMIEALEGNRDAQLTLSLKQREKFYLPKTLQAMMNIKEEGAEDGEMGVVFFGEQEELFLAELKTVLEIFDELSITDACETGASIFAKSTQLNIQGFIGVNFNGK</sequence>
<reference evidence="2" key="1">
    <citation type="submission" date="2015-08" db="EMBL/GenBank/DDBJ databases">
        <title>Vibrio galatheae sp. nov., a novel member of the Vibrionaceae family isolated from the Solomon Islands.</title>
        <authorList>
            <person name="Giubergia S."/>
            <person name="Machado H."/>
            <person name="Mateiu R.V."/>
            <person name="Gram L."/>
        </authorList>
    </citation>
    <scope>NUCLEOTIDE SEQUENCE [LARGE SCALE GENOMIC DNA]</scope>
    <source>
        <strain evidence="2">DSM 19134</strain>
    </source>
</reference>
<keyword evidence="2" id="KW-1185">Reference proteome</keyword>
<dbReference type="PATRIC" id="fig|171383.3.peg.2895"/>
<evidence type="ECO:0000313" key="1">
    <source>
        <dbReference type="EMBL" id="KOO06851.1"/>
    </source>
</evidence>
<protein>
    <submittedName>
        <fullName evidence="1">Uncharacterized protein</fullName>
    </submittedName>
</protein>
<dbReference type="EMBL" id="LHPI01000013">
    <property type="protein sequence ID" value="KOO06851.1"/>
    <property type="molecule type" value="Genomic_DNA"/>
</dbReference>
<dbReference type="STRING" id="171383.AKJ31_14170"/>
<proteinExistence type="predicted"/>
<organism evidence="1 2">
    <name type="scientific">Vibrio hepatarius</name>
    <dbReference type="NCBI Taxonomy" id="171383"/>
    <lineage>
        <taxon>Bacteria</taxon>
        <taxon>Pseudomonadati</taxon>
        <taxon>Pseudomonadota</taxon>
        <taxon>Gammaproteobacteria</taxon>
        <taxon>Vibrionales</taxon>
        <taxon>Vibrionaceae</taxon>
        <taxon>Vibrio</taxon>
        <taxon>Vibrio oreintalis group</taxon>
    </lineage>
</organism>
<dbReference type="RefSeq" id="WP_053409765.1">
    <property type="nucleotide sequence ID" value="NZ_LHPI01000013.1"/>
</dbReference>
<evidence type="ECO:0000313" key="2">
    <source>
        <dbReference type="Proteomes" id="UP000037530"/>
    </source>
</evidence>
<accession>A0A0M0HXN7</accession>
<name>A0A0M0HXN7_9VIBR</name>
<dbReference type="AlphaFoldDB" id="A0A0M0HXN7"/>
<dbReference type="Proteomes" id="UP000037530">
    <property type="component" value="Unassembled WGS sequence"/>
</dbReference>